<sequence>MVGLTVPLAMIKTSIDLDRGTGPVEEGVKFPFHMQAVDRGKLSLRDVRLSQSHHSASRLHSAQFSSIALLMLCHPKYISRNDRLYFFPLFFASTMFPMFIEWIAFKNMTSKPNVERCCTLGEMVGGGWTSIVGICCLICIVISVSFYLIVWARLKLDISRSGQSETVHARQSIFRSLCIILCLQFCGWTFGQLTYAFVYMNAPLMHPLTRWQINSMLIVFLSLTAALDVPVLYINSLEYHEALNKLWPWKFIAKLEASRTTTPVIRIHSTTY</sequence>
<feature type="transmembrane region" description="Helical" evidence="1">
    <location>
        <begin position="84"/>
        <end position="105"/>
    </location>
</feature>
<dbReference type="Pfam" id="PF10320">
    <property type="entry name" value="7TM_GPCR_Srsx"/>
    <property type="match status" value="1"/>
</dbReference>
<accession>A0ABD2L3B6</accession>
<proteinExistence type="predicted"/>
<feature type="transmembrane region" description="Helical" evidence="1">
    <location>
        <begin position="173"/>
        <end position="191"/>
    </location>
</feature>
<feature type="transmembrane region" description="Helical" evidence="1">
    <location>
        <begin position="125"/>
        <end position="152"/>
    </location>
</feature>
<evidence type="ECO:0000256" key="1">
    <source>
        <dbReference type="SAM" id="Phobius"/>
    </source>
</evidence>
<comment type="caution">
    <text evidence="2">The sequence shown here is derived from an EMBL/GenBank/DDBJ whole genome shotgun (WGS) entry which is preliminary data.</text>
</comment>
<reference evidence="2 3" key="1">
    <citation type="submission" date="2024-10" db="EMBL/GenBank/DDBJ databases">
        <authorList>
            <person name="Kim D."/>
        </authorList>
    </citation>
    <scope>NUCLEOTIDE SEQUENCE [LARGE SCALE GENOMIC DNA]</scope>
    <source>
        <strain evidence="2">BH-2024</strain>
    </source>
</reference>
<evidence type="ECO:0000313" key="2">
    <source>
        <dbReference type="EMBL" id="KAL3109648.1"/>
    </source>
</evidence>
<dbReference type="Proteomes" id="UP001620626">
    <property type="component" value="Unassembled WGS sequence"/>
</dbReference>
<feature type="transmembrane region" description="Helical" evidence="1">
    <location>
        <begin position="211"/>
        <end position="234"/>
    </location>
</feature>
<keyword evidence="3" id="KW-1185">Reference proteome</keyword>
<keyword evidence="1" id="KW-0472">Membrane</keyword>
<dbReference type="EMBL" id="JBICBT010000560">
    <property type="protein sequence ID" value="KAL3109648.1"/>
    <property type="molecule type" value="Genomic_DNA"/>
</dbReference>
<keyword evidence="1" id="KW-1133">Transmembrane helix</keyword>
<protein>
    <submittedName>
        <fullName evidence="2">Uncharacterized protein</fullName>
    </submittedName>
</protein>
<dbReference type="AlphaFoldDB" id="A0ABD2L3B6"/>
<evidence type="ECO:0000313" key="3">
    <source>
        <dbReference type="Proteomes" id="UP001620626"/>
    </source>
</evidence>
<organism evidence="2 3">
    <name type="scientific">Heterodera trifolii</name>
    <dbReference type="NCBI Taxonomy" id="157864"/>
    <lineage>
        <taxon>Eukaryota</taxon>
        <taxon>Metazoa</taxon>
        <taxon>Ecdysozoa</taxon>
        <taxon>Nematoda</taxon>
        <taxon>Chromadorea</taxon>
        <taxon>Rhabditida</taxon>
        <taxon>Tylenchina</taxon>
        <taxon>Tylenchomorpha</taxon>
        <taxon>Tylenchoidea</taxon>
        <taxon>Heteroderidae</taxon>
        <taxon>Heteroderinae</taxon>
        <taxon>Heterodera</taxon>
    </lineage>
</organism>
<name>A0ABD2L3B6_9BILA</name>
<dbReference type="InterPro" id="IPR019424">
    <property type="entry name" value="7TM_GPCR_Srsx"/>
</dbReference>
<keyword evidence="1" id="KW-0812">Transmembrane</keyword>
<dbReference type="SUPFAM" id="SSF81321">
    <property type="entry name" value="Family A G protein-coupled receptor-like"/>
    <property type="match status" value="1"/>
</dbReference>
<gene>
    <name evidence="2" type="ORF">niasHT_012436</name>
</gene>